<keyword evidence="3" id="KW-0813">Transport</keyword>
<sequence length="456" mass="51699">MEGELLVTRLWKKGVLLLSIMALLSGCFGSEAVLEELDKDGKGTLKVLTYEENYFFQEYGNAFSLQFPNIDIEVVETKDLFQQHSKTDGNDETLLTKLIDEQQPDVLILAPNDYEKYAIDGKLYNLEPIIAQEQFDLEGYMVGLIDMVREKGGGMLYGLAPHFRTEVIYYNSELFERHAIELPKVGISWEELFDLAARFENTGMPGLYAGSENVEQMLYRIANAWSLQLFDAKGEKVLVESDGWKQAYQLVTDAIRTDVLQVRKWEDPANWLPANNLFLQGNAAMTIGGTDFIHQLNDPRNKKASKMDWGFVPAPINPAHPNETSSATVYDYFVINEKSSNKRAAWEFIKYVNGPEMAKASSSLYYKLPTRTGYIKSIQGKSTEALYDLQIKNQKFEYAAKQIPNEFNGEYAQLREKVLRDIIENKKTVDEALAQLQQQAQAALQNARHGSGASKK</sequence>
<dbReference type="Pfam" id="PF13416">
    <property type="entry name" value="SBP_bac_8"/>
    <property type="match status" value="1"/>
</dbReference>
<keyword evidence="4" id="KW-0732">Signal</keyword>
<dbReference type="Gene3D" id="3.40.190.10">
    <property type="entry name" value="Periplasmic binding protein-like II"/>
    <property type="match status" value="1"/>
</dbReference>
<dbReference type="EMBL" id="VNJK01000001">
    <property type="protein sequence ID" value="TVX93355.1"/>
    <property type="molecule type" value="Genomic_DNA"/>
</dbReference>
<comment type="similarity">
    <text evidence="2">Belongs to the bacterial solute-binding protein 1 family.</text>
</comment>
<evidence type="ECO:0000256" key="1">
    <source>
        <dbReference type="ARBA" id="ARBA00004196"/>
    </source>
</evidence>
<evidence type="ECO:0000256" key="2">
    <source>
        <dbReference type="ARBA" id="ARBA00008520"/>
    </source>
</evidence>
<evidence type="ECO:0000256" key="5">
    <source>
        <dbReference type="SAM" id="Coils"/>
    </source>
</evidence>
<evidence type="ECO:0000313" key="6">
    <source>
        <dbReference type="EMBL" id="TVX93355.1"/>
    </source>
</evidence>
<dbReference type="PANTHER" id="PTHR43649">
    <property type="entry name" value="ARABINOSE-BINDING PROTEIN-RELATED"/>
    <property type="match status" value="1"/>
</dbReference>
<dbReference type="AlphaFoldDB" id="A0A559J0D7"/>
<reference evidence="6 7" key="1">
    <citation type="submission" date="2019-07" db="EMBL/GenBank/DDBJ databases">
        <authorList>
            <person name="Kim J."/>
        </authorList>
    </citation>
    <scope>NUCLEOTIDE SEQUENCE [LARGE SCALE GENOMIC DNA]</scope>
    <source>
        <strain evidence="6 7">N4</strain>
    </source>
</reference>
<proteinExistence type="inferred from homology"/>
<dbReference type="InterPro" id="IPR050490">
    <property type="entry name" value="Bact_solute-bd_prot1"/>
</dbReference>
<feature type="coiled-coil region" evidence="5">
    <location>
        <begin position="419"/>
        <end position="446"/>
    </location>
</feature>
<evidence type="ECO:0000256" key="3">
    <source>
        <dbReference type="ARBA" id="ARBA00022448"/>
    </source>
</evidence>
<accession>A0A559J0D7</accession>
<dbReference type="RefSeq" id="WP_144989758.1">
    <property type="nucleotide sequence ID" value="NZ_VNJK01000001.1"/>
</dbReference>
<dbReference type="PANTHER" id="PTHR43649:SF31">
    <property type="entry name" value="SN-GLYCEROL-3-PHOSPHATE-BINDING PERIPLASMIC PROTEIN UGPB"/>
    <property type="match status" value="1"/>
</dbReference>
<protein>
    <submittedName>
        <fullName evidence="6">Extracellular solute-binding protein</fullName>
    </submittedName>
</protein>
<evidence type="ECO:0000313" key="7">
    <source>
        <dbReference type="Proteomes" id="UP000318102"/>
    </source>
</evidence>
<dbReference type="SUPFAM" id="SSF53850">
    <property type="entry name" value="Periplasmic binding protein-like II"/>
    <property type="match status" value="1"/>
</dbReference>
<dbReference type="Proteomes" id="UP000318102">
    <property type="component" value="Unassembled WGS sequence"/>
</dbReference>
<comment type="subcellular location">
    <subcellularLocation>
        <location evidence="1">Cell envelope</location>
    </subcellularLocation>
</comment>
<dbReference type="OrthoDB" id="2675752at2"/>
<organism evidence="6 7">
    <name type="scientific">Paenibacillus agilis</name>
    <dbReference type="NCBI Taxonomy" id="3020863"/>
    <lineage>
        <taxon>Bacteria</taxon>
        <taxon>Bacillati</taxon>
        <taxon>Bacillota</taxon>
        <taxon>Bacilli</taxon>
        <taxon>Bacillales</taxon>
        <taxon>Paenibacillaceae</taxon>
        <taxon>Paenibacillus</taxon>
    </lineage>
</organism>
<dbReference type="InterPro" id="IPR006059">
    <property type="entry name" value="SBP"/>
</dbReference>
<evidence type="ECO:0000256" key="4">
    <source>
        <dbReference type="ARBA" id="ARBA00022729"/>
    </source>
</evidence>
<gene>
    <name evidence="6" type="ORF">FPZ44_10010</name>
</gene>
<keyword evidence="7" id="KW-1185">Reference proteome</keyword>
<comment type="caution">
    <text evidence="6">The sequence shown here is derived from an EMBL/GenBank/DDBJ whole genome shotgun (WGS) entry which is preliminary data.</text>
</comment>
<keyword evidence="5" id="KW-0175">Coiled coil</keyword>
<name>A0A559J0D7_9BACL</name>
<dbReference type="GO" id="GO:0030313">
    <property type="term" value="C:cell envelope"/>
    <property type="evidence" value="ECO:0007669"/>
    <property type="project" value="UniProtKB-SubCell"/>
</dbReference>